<dbReference type="EMBL" id="BMAO01005075">
    <property type="protein sequence ID" value="GFQ98877.1"/>
    <property type="molecule type" value="Genomic_DNA"/>
</dbReference>
<keyword evidence="4" id="KW-0067">ATP-binding</keyword>
<dbReference type="InterPro" id="IPR001645">
    <property type="entry name" value="Folylpolyglutamate_synth"/>
</dbReference>
<dbReference type="Gene3D" id="3.40.1190.10">
    <property type="entry name" value="Mur-like, catalytic domain"/>
    <property type="match status" value="1"/>
</dbReference>
<keyword evidence="2" id="KW-0436">Ligase</keyword>
<keyword evidence="3" id="KW-0547">Nucleotide-binding</keyword>
<evidence type="ECO:0000313" key="5">
    <source>
        <dbReference type="EMBL" id="GFQ98877.1"/>
    </source>
</evidence>
<dbReference type="GO" id="GO:0005829">
    <property type="term" value="C:cytosol"/>
    <property type="evidence" value="ECO:0007669"/>
    <property type="project" value="TreeGrafter"/>
</dbReference>
<name>A0A8X6G9E6_TRICU</name>
<sequence length="127" mass="14500">MLLFCRISAGIRDLITKRVVEFDHFYLARRTCFMEHKVNSVYEEAVYALNGLQSNSVVLQKAREERSAKAYKNLVDTERHLKTLGIKLEDLDALNVIHVAGTKGKGSTCAFSESILRKHGYKTGFYR</sequence>
<evidence type="ECO:0000256" key="4">
    <source>
        <dbReference type="ARBA" id="ARBA00022840"/>
    </source>
</evidence>
<organism evidence="5 6">
    <name type="scientific">Trichonephila clavata</name>
    <name type="common">Joro spider</name>
    <name type="synonym">Nephila clavata</name>
    <dbReference type="NCBI Taxonomy" id="2740835"/>
    <lineage>
        <taxon>Eukaryota</taxon>
        <taxon>Metazoa</taxon>
        <taxon>Ecdysozoa</taxon>
        <taxon>Arthropoda</taxon>
        <taxon>Chelicerata</taxon>
        <taxon>Arachnida</taxon>
        <taxon>Araneae</taxon>
        <taxon>Araneomorphae</taxon>
        <taxon>Entelegynae</taxon>
        <taxon>Araneoidea</taxon>
        <taxon>Nephilidae</taxon>
        <taxon>Trichonephila</taxon>
    </lineage>
</organism>
<evidence type="ECO:0000313" key="6">
    <source>
        <dbReference type="Proteomes" id="UP000887116"/>
    </source>
</evidence>
<dbReference type="Proteomes" id="UP000887116">
    <property type="component" value="Unassembled WGS sequence"/>
</dbReference>
<accession>A0A8X6G9E6</accession>
<keyword evidence="6" id="KW-1185">Reference proteome</keyword>
<reference evidence="5" key="1">
    <citation type="submission" date="2020-07" db="EMBL/GenBank/DDBJ databases">
        <title>Multicomponent nature underlies the extraordinary mechanical properties of spider dragline silk.</title>
        <authorList>
            <person name="Kono N."/>
            <person name="Nakamura H."/>
            <person name="Mori M."/>
            <person name="Yoshida Y."/>
            <person name="Ohtoshi R."/>
            <person name="Malay A.D."/>
            <person name="Moran D.A.P."/>
            <person name="Tomita M."/>
            <person name="Numata K."/>
            <person name="Arakawa K."/>
        </authorList>
    </citation>
    <scope>NUCLEOTIDE SEQUENCE</scope>
</reference>
<dbReference type="GO" id="GO:0005524">
    <property type="term" value="F:ATP binding"/>
    <property type="evidence" value="ECO:0007669"/>
    <property type="project" value="UniProtKB-KW"/>
</dbReference>
<dbReference type="InterPro" id="IPR036565">
    <property type="entry name" value="Mur-like_cat_sf"/>
</dbReference>
<dbReference type="SUPFAM" id="SSF53623">
    <property type="entry name" value="MurD-like peptide ligases, catalytic domain"/>
    <property type="match status" value="1"/>
</dbReference>
<dbReference type="OrthoDB" id="5212574at2759"/>
<evidence type="ECO:0000256" key="3">
    <source>
        <dbReference type="ARBA" id="ARBA00022741"/>
    </source>
</evidence>
<comment type="caution">
    <text evidence="5">The sequence shown here is derived from an EMBL/GenBank/DDBJ whole genome shotgun (WGS) entry which is preliminary data.</text>
</comment>
<dbReference type="InterPro" id="IPR018109">
    <property type="entry name" value="Folylpolyglutamate_synth_CS"/>
</dbReference>
<evidence type="ECO:0000256" key="1">
    <source>
        <dbReference type="ARBA" id="ARBA00008276"/>
    </source>
</evidence>
<dbReference type="AlphaFoldDB" id="A0A8X6G9E6"/>
<dbReference type="PANTHER" id="PTHR11136">
    <property type="entry name" value="FOLYLPOLYGLUTAMATE SYNTHASE-RELATED"/>
    <property type="match status" value="1"/>
</dbReference>
<protein>
    <submittedName>
        <fullName evidence="5">Putative folylpolyglutamate synthase</fullName>
    </submittedName>
</protein>
<evidence type="ECO:0000256" key="2">
    <source>
        <dbReference type="ARBA" id="ARBA00022598"/>
    </source>
</evidence>
<proteinExistence type="inferred from homology"/>
<dbReference type="GO" id="GO:0004326">
    <property type="term" value="F:tetrahydrofolylpolyglutamate synthase activity"/>
    <property type="evidence" value="ECO:0007669"/>
    <property type="project" value="InterPro"/>
</dbReference>
<dbReference type="PANTHER" id="PTHR11136:SF5">
    <property type="entry name" value="FOLYLPOLYGLUTAMATE SYNTHASE, MITOCHONDRIAL"/>
    <property type="match status" value="1"/>
</dbReference>
<dbReference type="PROSITE" id="PS01011">
    <property type="entry name" value="FOLYLPOLYGLU_SYNT_1"/>
    <property type="match status" value="1"/>
</dbReference>
<dbReference type="GO" id="GO:0005739">
    <property type="term" value="C:mitochondrion"/>
    <property type="evidence" value="ECO:0007669"/>
    <property type="project" value="TreeGrafter"/>
</dbReference>
<gene>
    <name evidence="5" type="primary">F25B5.6</name>
    <name evidence="5" type="ORF">TNCT_242701</name>
</gene>
<comment type="similarity">
    <text evidence="1">Belongs to the folylpolyglutamate synthase family.</text>
</comment>